<dbReference type="PANTHER" id="PTHR32011:SF2">
    <property type="entry name" value="OS08G0472400 PROTEIN"/>
    <property type="match status" value="1"/>
</dbReference>
<dbReference type="Pfam" id="PF14062">
    <property type="entry name" value="DUF4253"/>
    <property type="match status" value="1"/>
</dbReference>
<keyword evidence="2" id="KW-1185">Reference proteome</keyword>
<gene>
    <name evidence="1" type="ORF">EJD98_13755</name>
</gene>
<organism evidence="1 2">
    <name type="scientific">Mycolicibacterium peregrinum</name>
    <name type="common">Mycobacterium peregrinum</name>
    <dbReference type="NCBI Taxonomy" id="43304"/>
    <lineage>
        <taxon>Bacteria</taxon>
        <taxon>Bacillati</taxon>
        <taxon>Actinomycetota</taxon>
        <taxon>Actinomycetes</taxon>
        <taxon>Mycobacteriales</taxon>
        <taxon>Mycobacteriaceae</taxon>
        <taxon>Mycolicibacterium</taxon>
    </lineage>
</organism>
<dbReference type="RefSeq" id="WP_135360826.1">
    <property type="nucleotide sequence ID" value="NZ_RWJZ01000008.1"/>
</dbReference>
<dbReference type="AlphaFoldDB" id="A0A4Z0HS29"/>
<reference evidence="1 2" key="1">
    <citation type="submission" date="2018-12" db="EMBL/GenBank/DDBJ databases">
        <title>Draft genome sequences of Mycolicibacterium peregrinum isolated from a pig with lymphadenitis and from soil on the same Japanese pig farm.</title>
        <authorList>
            <person name="Komatsu T."/>
            <person name="Ohya K."/>
            <person name="Sawai K."/>
            <person name="Odoi J.O."/>
            <person name="Otsu K."/>
            <person name="Ota A."/>
            <person name="Ito T."/>
            <person name="Kawai M."/>
            <person name="Maruyama F."/>
        </authorList>
    </citation>
    <scope>NUCLEOTIDE SEQUENCE [LARGE SCALE GENOMIC DNA]</scope>
    <source>
        <strain evidence="1 2">138</strain>
    </source>
</reference>
<sequence length="451" mass="48708">MTLGARAVEILAEHGQWRIEPGLTEAELNTLESRFSLWLNDDHRDFLSAGLPVGDGWPDWRNADEVTLRAHIGRPVRELLHAVREGGLWHSAWGDNPGGDAALKLASAELAQEPRVVPVYGVAFLKQGPGSHAVWAVQDGGEGVTVAAVAADLVGLAQLLTGRPTAAPSSAGDPPFLPAPAPVPEVPELEAPPFAPDPVIAPPPAVAPPRDPGAALAAAGVVLGELERHDDLLAHRAPMWTVPVPAGVPATEAWLAVRTRFAATGLWPVLLTDMAWHRIGMDGVTDETPVLAAELDGARWLEREFELRTAEYDIPRYPSGFDSGDPGDWRRQFADFDSRGQYTRLALIPTPADWLVPGLLQWSGAINSDVLGAEHAAILRRWSARYGTEVLALDAEFLVLVANQPPRSRKDALTAALEAYLYCDDAVNTEAGSLDALARMLARPLWVFWWD</sequence>
<comment type="caution">
    <text evidence="1">The sequence shown here is derived from an EMBL/GenBank/DDBJ whole genome shotgun (WGS) entry which is preliminary data.</text>
</comment>
<evidence type="ECO:0000313" key="1">
    <source>
        <dbReference type="EMBL" id="TGB42886.1"/>
    </source>
</evidence>
<protein>
    <submittedName>
        <fullName evidence="1">DUF4253 domain-containing protein</fullName>
    </submittedName>
</protein>
<proteinExistence type="predicted"/>
<dbReference type="InterPro" id="IPR025349">
    <property type="entry name" value="DUF4253"/>
</dbReference>
<name>A0A4Z0HS29_MYCPR</name>
<dbReference type="Proteomes" id="UP000297792">
    <property type="component" value="Unassembled WGS sequence"/>
</dbReference>
<evidence type="ECO:0000313" key="2">
    <source>
        <dbReference type="Proteomes" id="UP000297792"/>
    </source>
</evidence>
<dbReference type="PANTHER" id="PTHR32011">
    <property type="entry name" value="OS08G0472400 PROTEIN"/>
    <property type="match status" value="1"/>
</dbReference>
<accession>A0A4Z0HS29</accession>
<dbReference type="EMBL" id="RWKA01000006">
    <property type="protein sequence ID" value="TGB42886.1"/>
    <property type="molecule type" value="Genomic_DNA"/>
</dbReference>